<dbReference type="Proteomes" id="UP000054771">
    <property type="component" value="Unassembled WGS sequence"/>
</dbReference>
<dbReference type="PANTHER" id="PTHR36195">
    <property type="entry name" value="DOMAIN PROTEIN, PUTATIVE (AFU_ORTHOLOGUE AFUA_5G01990)-RELATED-RELATED"/>
    <property type="match status" value="1"/>
</dbReference>
<evidence type="ECO:0008006" key="5">
    <source>
        <dbReference type="Google" id="ProtNLM"/>
    </source>
</evidence>
<name>A0A0U5C6B1_ASPCI</name>
<keyword evidence="4" id="KW-1185">Reference proteome</keyword>
<feature type="chain" id="PRO_5006855576" description="GPI anchored cell wall protein" evidence="2">
    <location>
        <begin position="19"/>
        <end position="186"/>
    </location>
</feature>
<dbReference type="EMBL" id="CDMC01000004">
    <property type="protein sequence ID" value="CEL03836.1"/>
    <property type="molecule type" value="Genomic_DNA"/>
</dbReference>
<feature type="compositionally biased region" description="Low complexity" evidence="1">
    <location>
        <begin position="19"/>
        <end position="41"/>
    </location>
</feature>
<evidence type="ECO:0000256" key="2">
    <source>
        <dbReference type="SAM" id="SignalP"/>
    </source>
</evidence>
<dbReference type="AlphaFoldDB" id="A0A0U5C6B1"/>
<dbReference type="OMA" id="DCKDAYQ"/>
<keyword evidence="2" id="KW-0732">Signal</keyword>
<evidence type="ECO:0000313" key="4">
    <source>
        <dbReference type="Proteomes" id="UP000054771"/>
    </source>
</evidence>
<dbReference type="PANTHER" id="PTHR36195:SF6">
    <property type="entry name" value="SECRETED THAUMATIN-LIKE PROTEIN CALA"/>
    <property type="match status" value="1"/>
</dbReference>
<reference evidence="4" key="1">
    <citation type="journal article" date="2016" name="Genome Announc.">
        <title>Draft genome sequences of fungus Aspergillus calidoustus.</title>
        <authorList>
            <person name="Horn F."/>
            <person name="Linde J."/>
            <person name="Mattern D.J."/>
            <person name="Walther G."/>
            <person name="Guthke R."/>
            <person name="Scherlach K."/>
            <person name="Martin K."/>
            <person name="Brakhage A.A."/>
            <person name="Petzke L."/>
            <person name="Valiante V."/>
        </authorList>
    </citation>
    <scope>NUCLEOTIDE SEQUENCE [LARGE SCALE GENOMIC DNA]</scope>
    <source>
        <strain evidence="4">SF006504</strain>
    </source>
</reference>
<dbReference type="Pfam" id="PF04681">
    <property type="entry name" value="Bys1"/>
    <property type="match status" value="1"/>
</dbReference>
<evidence type="ECO:0000256" key="1">
    <source>
        <dbReference type="SAM" id="MobiDB-lite"/>
    </source>
</evidence>
<protein>
    <recommendedName>
        <fullName evidence="5">GPI anchored cell wall protein</fullName>
    </recommendedName>
</protein>
<feature type="region of interest" description="Disordered" evidence="1">
    <location>
        <begin position="63"/>
        <end position="86"/>
    </location>
</feature>
<sequence>MIFAKLSLAAALALGASALPQGSQSTTTSSATPSSSSTPTPSGGGGGITIVNNLNTTVHLWSTSSTSGSNDMKSLTAGGGSSTETWQTTSDGGFSIKMSTTQDQSSVLQFEYTNSGDELYWDLSSIDLDKDSAFVKGGFSATADDDSCAALTCAAGDADCAASYQKPDDKNTHSCSSTAAITLTLG</sequence>
<evidence type="ECO:0000313" key="3">
    <source>
        <dbReference type="EMBL" id="CEL03836.1"/>
    </source>
</evidence>
<organism evidence="3 4">
    <name type="scientific">Aspergillus calidoustus</name>
    <dbReference type="NCBI Taxonomy" id="454130"/>
    <lineage>
        <taxon>Eukaryota</taxon>
        <taxon>Fungi</taxon>
        <taxon>Dikarya</taxon>
        <taxon>Ascomycota</taxon>
        <taxon>Pezizomycotina</taxon>
        <taxon>Eurotiomycetes</taxon>
        <taxon>Eurotiomycetidae</taxon>
        <taxon>Eurotiales</taxon>
        <taxon>Aspergillaceae</taxon>
        <taxon>Aspergillus</taxon>
        <taxon>Aspergillus subgen. Nidulantes</taxon>
    </lineage>
</organism>
<proteinExistence type="predicted"/>
<gene>
    <name evidence="3" type="ORF">ASPCAL04976</name>
</gene>
<feature type="region of interest" description="Disordered" evidence="1">
    <location>
        <begin position="19"/>
        <end position="49"/>
    </location>
</feature>
<dbReference type="OrthoDB" id="5144514at2759"/>
<feature type="signal peptide" evidence="2">
    <location>
        <begin position="1"/>
        <end position="18"/>
    </location>
</feature>
<feature type="compositionally biased region" description="Polar residues" evidence="1">
    <location>
        <begin position="63"/>
        <end position="73"/>
    </location>
</feature>
<dbReference type="InterPro" id="IPR006771">
    <property type="entry name" value="CetA-like"/>
</dbReference>
<accession>A0A0U5C6B1</accession>